<feature type="compositionally biased region" description="Low complexity" evidence="1">
    <location>
        <begin position="390"/>
        <end position="420"/>
    </location>
</feature>
<evidence type="ECO:0000256" key="2">
    <source>
        <dbReference type="SAM" id="SignalP"/>
    </source>
</evidence>
<feature type="compositionally biased region" description="Acidic residues" evidence="1">
    <location>
        <begin position="421"/>
        <end position="433"/>
    </location>
</feature>
<protein>
    <submittedName>
        <fullName evidence="4">Mucin-5AC</fullName>
    </submittedName>
</protein>
<evidence type="ECO:0000313" key="4">
    <source>
        <dbReference type="RefSeq" id="XP_014479754.1"/>
    </source>
</evidence>
<sequence>MMPKRSTGLLFRWLLLAGLLCCSSCQSALSSFENKTGQNLSRPRVFSPRMDYDEWTPLGRGDPLKNNPTFDYVPPVLDRVQYWLDSHTTEPSSKRDILVLGVTAKKTSPKIPEQFLQFVDGPKFTRAGQDAPYRSDFTGSGGAEPPKIVRTTSFRNGLVDYRNQNRLQALPASYYPSPYYGQKMKPYTMMMPPPMIQKAETSTSYNVGVPKDKLIGYSSQPFSTQTEEGPLLQEAQYHGAKDYVQYSPAPSPYPTSKTPPSKGPAVAQVETIKSVYTPTASQGSTRSRYEPTTAPSVSFEKSNLIYQSTQTLSGGWLGNEPTSSSSTGYPDVNQVTWQNPDYSKDHYEVDYHAAASSNHEVVVGQNANIVVDGNSNENEEVVLGQKEFNTEATSSTTSESVGQTSTVSFSSSSSSTTDSSDQGEEQEEVDEAVTEAQKMHIVLANSPATMANLEAHKAKKGPVTVVMPSNYVEKSNSSSEPATTLRNALGNPVTSEMTKTTHQPVRNAVTSSPVLAETHPSAVSVLSEIIPPSQLPHQPPSAPLMPPRRGPLHIFVPPQAASQSRPNHAMMHFIGSMRPGFQPSSPMAHMHASPLKTMMAPSASLDQAHQRPFPVAFTSPPSPSTLSMQSTESVDHRPSRLLATIINSMTTSTPFAPTVSTVEYTSTVDRQESTRPSQTPLLKILSTEDASKAKPTLATSSTGPPRTTTVPSLTTDPIFSHYKQPDKPISGPMYHIIQGHSKVKTYKPTLNKHILAFENNEVAGSATERQLSKLEQLMWQNAKNAGSAEKRVSQQQQRHDSPMSLVEGWEGFTVEPSGPATVTVDERRANSVTSVEIN</sequence>
<gene>
    <name evidence="4" type="primary">LOC106747031</name>
</gene>
<name>A0A6P3XP26_DINQU</name>
<feature type="compositionally biased region" description="Polar residues" evidence="1">
    <location>
        <begin position="697"/>
        <end position="717"/>
    </location>
</feature>
<evidence type="ECO:0000313" key="3">
    <source>
        <dbReference type="Proteomes" id="UP000515204"/>
    </source>
</evidence>
<dbReference type="OrthoDB" id="8062658at2759"/>
<feature type="region of interest" description="Disordered" evidence="1">
    <location>
        <begin position="390"/>
        <end position="433"/>
    </location>
</feature>
<feature type="compositionally biased region" description="Polar residues" evidence="1">
    <location>
        <begin position="666"/>
        <end position="680"/>
    </location>
</feature>
<accession>A0A6P3XP26</accession>
<dbReference type="GeneID" id="106747031"/>
<feature type="chain" id="PRO_5028309381" evidence="2">
    <location>
        <begin position="31"/>
        <end position="838"/>
    </location>
</feature>
<dbReference type="AlphaFoldDB" id="A0A6P3XP26"/>
<feature type="signal peptide" evidence="2">
    <location>
        <begin position="1"/>
        <end position="30"/>
    </location>
</feature>
<evidence type="ECO:0000256" key="1">
    <source>
        <dbReference type="SAM" id="MobiDB-lite"/>
    </source>
</evidence>
<dbReference type="KEGG" id="dqu:106747031"/>
<proteinExistence type="predicted"/>
<dbReference type="Proteomes" id="UP000515204">
    <property type="component" value="Unplaced"/>
</dbReference>
<organism evidence="3 4">
    <name type="scientific">Dinoponera quadriceps</name>
    <name type="common">South American ant</name>
    <dbReference type="NCBI Taxonomy" id="609295"/>
    <lineage>
        <taxon>Eukaryota</taxon>
        <taxon>Metazoa</taxon>
        <taxon>Ecdysozoa</taxon>
        <taxon>Arthropoda</taxon>
        <taxon>Hexapoda</taxon>
        <taxon>Insecta</taxon>
        <taxon>Pterygota</taxon>
        <taxon>Neoptera</taxon>
        <taxon>Endopterygota</taxon>
        <taxon>Hymenoptera</taxon>
        <taxon>Apocrita</taxon>
        <taxon>Aculeata</taxon>
        <taxon>Formicoidea</taxon>
        <taxon>Formicidae</taxon>
        <taxon>Ponerinae</taxon>
        <taxon>Ponerini</taxon>
        <taxon>Dinoponera</taxon>
    </lineage>
</organism>
<reference evidence="4" key="1">
    <citation type="submission" date="2025-08" db="UniProtKB">
        <authorList>
            <consortium name="RefSeq"/>
        </authorList>
    </citation>
    <scope>IDENTIFICATION</scope>
</reference>
<keyword evidence="2" id="KW-0732">Signal</keyword>
<dbReference type="RefSeq" id="XP_014479754.1">
    <property type="nucleotide sequence ID" value="XM_014624268.1"/>
</dbReference>
<feature type="region of interest" description="Disordered" evidence="1">
    <location>
        <begin position="666"/>
        <end position="718"/>
    </location>
</feature>
<keyword evidence="3" id="KW-1185">Reference proteome</keyword>